<dbReference type="AlphaFoldDB" id="A0AAV9UB79"/>
<dbReference type="EMBL" id="JAVHNS010000013">
    <property type="protein sequence ID" value="KAK6337278.1"/>
    <property type="molecule type" value="Genomic_DNA"/>
</dbReference>
<proteinExistence type="predicted"/>
<gene>
    <name evidence="2" type="ORF">TWF730_002684</name>
</gene>
<organism evidence="2 3">
    <name type="scientific">Orbilia blumenaviensis</name>
    <dbReference type="NCBI Taxonomy" id="1796055"/>
    <lineage>
        <taxon>Eukaryota</taxon>
        <taxon>Fungi</taxon>
        <taxon>Dikarya</taxon>
        <taxon>Ascomycota</taxon>
        <taxon>Pezizomycotina</taxon>
        <taxon>Orbiliomycetes</taxon>
        <taxon>Orbiliales</taxon>
        <taxon>Orbiliaceae</taxon>
        <taxon>Orbilia</taxon>
    </lineage>
</organism>
<comment type="caution">
    <text evidence="2">The sequence shown here is derived from an EMBL/GenBank/DDBJ whole genome shotgun (WGS) entry which is preliminary data.</text>
</comment>
<feature type="compositionally biased region" description="Polar residues" evidence="1">
    <location>
        <begin position="26"/>
        <end position="43"/>
    </location>
</feature>
<protein>
    <submittedName>
        <fullName evidence="2">Uncharacterized protein</fullName>
    </submittedName>
</protein>
<reference evidence="2 3" key="1">
    <citation type="submission" date="2019-10" db="EMBL/GenBank/DDBJ databases">
        <authorList>
            <person name="Palmer J.M."/>
        </authorList>
    </citation>
    <scope>NUCLEOTIDE SEQUENCE [LARGE SCALE GENOMIC DNA]</scope>
    <source>
        <strain evidence="2 3">TWF730</strain>
    </source>
</reference>
<evidence type="ECO:0000256" key="1">
    <source>
        <dbReference type="SAM" id="MobiDB-lite"/>
    </source>
</evidence>
<feature type="region of interest" description="Disordered" evidence="1">
    <location>
        <begin position="14"/>
        <end position="59"/>
    </location>
</feature>
<sequence>MLCTQNSEDILAASSALIQEGPANESAEQAGSQLPSAESQAEQADNIHISHPAPEPESEYDKLMKRKDYYEGKYHHYRKAYKAKDQEYTSLYNYHISVLKEYSTHYSRCKKESRTSKSFMQSANELLAKFRVKDLFQAGIDWSNDKKDLEQIQGQFSMLEEELKRSHEQSVYLEDRLKQADARFFKLQDEMLGYVERFDPSFDSQVLQGFVQLNKSIGKLSKSKDLKEIVLHGNPLMD</sequence>
<accession>A0AAV9UB79</accession>
<evidence type="ECO:0000313" key="3">
    <source>
        <dbReference type="Proteomes" id="UP001373714"/>
    </source>
</evidence>
<evidence type="ECO:0000313" key="2">
    <source>
        <dbReference type="EMBL" id="KAK6337278.1"/>
    </source>
</evidence>
<keyword evidence="3" id="KW-1185">Reference proteome</keyword>
<dbReference type="Proteomes" id="UP001373714">
    <property type="component" value="Unassembled WGS sequence"/>
</dbReference>
<name>A0AAV9UB79_9PEZI</name>